<dbReference type="SMART" id="SM00530">
    <property type="entry name" value="HTH_XRE"/>
    <property type="match status" value="1"/>
</dbReference>
<dbReference type="InterPro" id="IPR053163">
    <property type="entry name" value="HTH-type_regulator_Rgg"/>
</dbReference>
<keyword evidence="1" id="KW-0802">TPR repeat</keyword>
<name>A0ABX2ZX71_9BACI</name>
<dbReference type="PANTHER" id="PTHR37038:SF14">
    <property type="entry name" value="TRANSCRIPTIONAL ACTIVATOR"/>
    <property type="match status" value="1"/>
</dbReference>
<gene>
    <name evidence="3" type="ORF">BED47_17525</name>
</gene>
<proteinExistence type="predicted"/>
<dbReference type="InterPro" id="IPR001387">
    <property type="entry name" value="Cro/C1-type_HTH"/>
</dbReference>
<dbReference type="SUPFAM" id="SSF48452">
    <property type="entry name" value="TPR-like"/>
    <property type="match status" value="1"/>
</dbReference>
<dbReference type="RefSeq" id="WP_069032917.1">
    <property type="nucleotide sequence ID" value="NZ_MDKC01000004.1"/>
</dbReference>
<evidence type="ECO:0000259" key="2">
    <source>
        <dbReference type="PROSITE" id="PS50943"/>
    </source>
</evidence>
<feature type="domain" description="HTH cro/C1-type" evidence="2">
    <location>
        <begin position="7"/>
        <end position="61"/>
    </location>
</feature>
<dbReference type="PROSITE" id="PS50005">
    <property type="entry name" value="TPR"/>
    <property type="match status" value="1"/>
</dbReference>
<feature type="repeat" description="TPR" evidence="1">
    <location>
        <begin position="267"/>
        <end position="300"/>
    </location>
</feature>
<dbReference type="PROSITE" id="PS50293">
    <property type="entry name" value="TPR_REGION"/>
    <property type="match status" value="1"/>
</dbReference>
<dbReference type="Proteomes" id="UP000094580">
    <property type="component" value="Unassembled WGS sequence"/>
</dbReference>
<sequence>MLVGEIIKYYREKKGISQSTLGEGICGKAYISRFESGKVTLSPEIIYKLANKLEIDINKEIESLYLIEKHLNDWNQAIIMQRTTQIEGIKIELDQNPFIMASKHAANYMLLTGRYYLYKNLFKEAKNIIENVEKEFQTLSNYEKNLLLHIKGIYCISTFRTAQGEDSQTAVNLLKQINIAEYNNEEYYYHLALAYHHVKAKVSAFTYAKKALQFFNRTYNHVSAMNAQILMLMQFDSKSDIDFLDLVENYKNLIHNCSILGAQESKNNILYNLGEEFYKRGKYEQAVSYFEQAFLLTDKSSIKYIRRLYHFIEACLDGKLLNKETILEKIETGTKLAKKQCPIYFNLYKLLALKCKKNQSQFYQFLAEVVVPQIIATNNTSFFEQYGKMLYNHYVEQKEYEKAIEIDQSFKLMIQVLN</sequence>
<comment type="caution">
    <text evidence="3">The sequence shown here is derived from an EMBL/GenBank/DDBJ whole genome shotgun (WGS) entry which is preliminary data.</text>
</comment>
<accession>A0ABX2ZX71</accession>
<evidence type="ECO:0000313" key="3">
    <source>
        <dbReference type="EMBL" id="ODG92979.1"/>
    </source>
</evidence>
<dbReference type="SMART" id="SM00028">
    <property type="entry name" value="TPR"/>
    <property type="match status" value="2"/>
</dbReference>
<evidence type="ECO:0000256" key="1">
    <source>
        <dbReference type="PROSITE-ProRule" id="PRU00339"/>
    </source>
</evidence>
<dbReference type="InterPro" id="IPR011990">
    <property type="entry name" value="TPR-like_helical_dom_sf"/>
</dbReference>
<dbReference type="InterPro" id="IPR010982">
    <property type="entry name" value="Lambda_DNA-bd_dom_sf"/>
</dbReference>
<dbReference type="PROSITE" id="PS50943">
    <property type="entry name" value="HTH_CROC1"/>
    <property type="match status" value="1"/>
</dbReference>
<keyword evidence="4" id="KW-1185">Reference proteome</keyword>
<dbReference type="InterPro" id="IPR019734">
    <property type="entry name" value="TPR_rpt"/>
</dbReference>
<reference evidence="3 4" key="1">
    <citation type="submission" date="2016-07" db="EMBL/GenBank/DDBJ databases">
        <authorList>
            <person name="Townsley L."/>
            <person name="Shank E.A."/>
        </authorList>
    </citation>
    <scope>NUCLEOTIDE SEQUENCE [LARGE SCALE GENOMIC DNA]</scope>
    <source>
        <strain evidence="3 4">CH01</strain>
    </source>
</reference>
<dbReference type="Pfam" id="PF01381">
    <property type="entry name" value="HTH_3"/>
    <property type="match status" value="1"/>
</dbReference>
<organism evidence="3 4">
    <name type="scientific">Gottfriedia luciferensis</name>
    <dbReference type="NCBI Taxonomy" id="178774"/>
    <lineage>
        <taxon>Bacteria</taxon>
        <taxon>Bacillati</taxon>
        <taxon>Bacillota</taxon>
        <taxon>Bacilli</taxon>
        <taxon>Bacillales</taxon>
        <taxon>Bacillaceae</taxon>
        <taxon>Gottfriedia</taxon>
    </lineage>
</organism>
<dbReference type="PANTHER" id="PTHR37038">
    <property type="entry name" value="TRANSCRIPTIONAL REGULATOR-RELATED"/>
    <property type="match status" value="1"/>
</dbReference>
<dbReference type="EMBL" id="MDKC01000004">
    <property type="protein sequence ID" value="ODG92979.1"/>
    <property type="molecule type" value="Genomic_DNA"/>
</dbReference>
<dbReference type="Gene3D" id="1.25.40.10">
    <property type="entry name" value="Tetratricopeptide repeat domain"/>
    <property type="match status" value="1"/>
</dbReference>
<dbReference type="Gene3D" id="1.10.260.40">
    <property type="entry name" value="lambda repressor-like DNA-binding domains"/>
    <property type="match status" value="1"/>
</dbReference>
<dbReference type="SUPFAM" id="SSF47413">
    <property type="entry name" value="lambda repressor-like DNA-binding domains"/>
    <property type="match status" value="1"/>
</dbReference>
<protein>
    <recommendedName>
        <fullName evidence="2">HTH cro/C1-type domain-containing protein</fullName>
    </recommendedName>
</protein>
<evidence type="ECO:0000313" key="4">
    <source>
        <dbReference type="Proteomes" id="UP000094580"/>
    </source>
</evidence>
<dbReference type="CDD" id="cd00093">
    <property type="entry name" value="HTH_XRE"/>
    <property type="match status" value="1"/>
</dbReference>